<dbReference type="GO" id="GO:0005829">
    <property type="term" value="C:cytosol"/>
    <property type="evidence" value="ECO:0007669"/>
    <property type="project" value="TreeGrafter"/>
</dbReference>
<dbReference type="InterPro" id="IPR036812">
    <property type="entry name" value="NAD(P)_OxRdtase_dom_sf"/>
</dbReference>
<dbReference type="Gene3D" id="3.20.20.100">
    <property type="entry name" value="NADP-dependent oxidoreductase domain"/>
    <property type="match status" value="1"/>
</dbReference>
<evidence type="ECO:0000313" key="3">
    <source>
        <dbReference type="Proteomes" id="UP000199473"/>
    </source>
</evidence>
<dbReference type="InterPro" id="IPR020471">
    <property type="entry name" value="AKR"/>
</dbReference>
<dbReference type="OrthoDB" id="9768851at2"/>
<evidence type="ECO:0000313" key="2">
    <source>
        <dbReference type="EMBL" id="SFK59278.1"/>
    </source>
</evidence>
<dbReference type="PANTHER" id="PTHR42686:SF1">
    <property type="entry name" value="GH17980P-RELATED"/>
    <property type="match status" value="1"/>
</dbReference>
<reference evidence="2 3" key="1">
    <citation type="submission" date="2016-10" db="EMBL/GenBank/DDBJ databases">
        <authorList>
            <person name="de Groot N.N."/>
        </authorList>
    </citation>
    <scope>NUCLEOTIDE SEQUENCE [LARGE SCALE GENOMIC DNA]</scope>
    <source>
        <strain evidence="2 3">DSM 19981</strain>
    </source>
</reference>
<dbReference type="Pfam" id="PF00248">
    <property type="entry name" value="Aldo_ket_red"/>
    <property type="match status" value="1"/>
</dbReference>
<gene>
    <name evidence="2" type="ORF">SAMN02745775_104124</name>
</gene>
<proteinExistence type="predicted"/>
<dbReference type="GO" id="GO:0016491">
    <property type="term" value="F:oxidoreductase activity"/>
    <property type="evidence" value="ECO:0007669"/>
    <property type="project" value="InterPro"/>
</dbReference>
<name>A0A1I4ARW1_9PROT</name>
<dbReference type="PANTHER" id="PTHR42686">
    <property type="entry name" value="GH17980P-RELATED"/>
    <property type="match status" value="1"/>
</dbReference>
<sequence>MNATDRIPFGATGLMMSRLGIGGGSLASAAGEGGVKAVVDAAWDAGLRYFDTAAYYAGGESERRLGLALRGRKRDAYVLGTKTGRYLLPDGTDRFDYSAAGTEATIRTALSRLHTERLDLVFIHDVQPSLHGDAYEAQHALALKGAFPVLQRLKAAGVVGAIGVAMRDPVPILRLLQEAPFDAVMLAGACTLLHQEACEALLPHCVATGTPVLFAAPFETGILATGATPAARYRYKPAAPDLLARTAAIEAVCARHGVTIAAAAIRFPLLCPAVKGVVVGHQAPSELAANLALLAAEPPVALWSDLLAQGLIRAIPA</sequence>
<dbReference type="EMBL" id="FOSQ01000004">
    <property type="protein sequence ID" value="SFK59278.1"/>
    <property type="molecule type" value="Genomic_DNA"/>
</dbReference>
<keyword evidence="3" id="KW-1185">Reference proteome</keyword>
<organism evidence="2 3">
    <name type="scientific">Falsiroseomonas stagni DSM 19981</name>
    <dbReference type="NCBI Taxonomy" id="1123062"/>
    <lineage>
        <taxon>Bacteria</taxon>
        <taxon>Pseudomonadati</taxon>
        <taxon>Pseudomonadota</taxon>
        <taxon>Alphaproteobacteria</taxon>
        <taxon>Acetobacterales</taxon>
        <taxon>Roseomonadaceae</taxon>
        <taxon>Falsiroseomonas</taxon>
    </lineage>
</organism>
<dbReference type="RefSeq" id="WP_092960096.1">
    <property type="nucleotide sequence ID" value="NZ_FOSQ01000004.1"/>
</dbReference>
<dbReference type="STRING" id="1123062.SAMN02745775_104124"/>
<accession>A0A1I4ARW1</accession>
<dbReference type="PRINTS" id="PR00069">
    <property type="entry name" value="ALDKETRDTASE"/>
</dbReference>
<dbReference type="Proteomes" id="UP000199473">
    <property type="component" value="Unassembled WGS sequence"/>
</dbReference>
<dbReference type="InterPro" id="IPR023210">
    <property type="entry name" value="NADP_OxRdtase_dom"/>
</dbReference>
<evidence type="ECO:0000259" key="1">
    <source>
        <dbReference type="Pfam" id="PF00248"/>
    </source>
</evidence>
<dbReference type="SUPFAM" id="SSF51430">
    <property type="entry name" value="NAD(P)-linked oxidoreductase"/>
    <property type="match status" value="1"/>
</dbReference>
<feature type="domain" description="NADP-dependent oxidoreductase" evidence="1">
    <location>
        <begin position="19"/>
        <end position="295"/>
    </location>
</feature>
<dbReference type="AlphaFoldDB" id="A0A1I4ARW1"/>
<protein>
    <submittedName>
        <fullName evidence="2">D-threo-aldose 1-dehydrogenase</fullName>
    </submittedName>
</protein>